<keyword evidence="2 7" id="KW-0479">Metal-binding</keyword>
<dbReference type="RefSeq" id="WP_249513072.1">
    <property type="nucleotide sequence ID" value="NZ_CP093365.1"/>
</dbReference>
<feature type="binding site" evidence="7">
    <location>
        <begin position="8"/>
        <end position="13"/>
    </location>
    <ligand>
        <name>substrate</name>
    </ligand>
</feature>
<evidence type="ECO:0000256" key="5">
    <source>
        <dbReference type="ARBA" id="ARBA00022842"/>
    </source>
</evidence>
<dbReference type="EMBL" id="CP093365">
    <property type="protein sequence ID" value="UQS83887.1"/>
    <property type="molecule type" value="Genomic_DNA"/>
</dbReference>
<feature type="binding site" evidence="7">
    <location>
        <position position="175"/>
    </location>
    <ligand>
        <name>substrate</name>
    </ligand>
</feature>
<dbReference type="PANTHER" id="PTHR11067:SF9">
    <property type="entry name" value="INOSINE TRIPHOSPHATE PYROPHOSPHATASE"/>
    <property type="match status" value="1"/>
</dbReference>
<sequence length="194" mass="21230">MKQLLIATKNANKLSEIKTLLGNDVQVESLLDYPNFAEIAETGTTFAENARLKAQSAIDFLQIPTLADDSGLSVDYLHGQPGVRSARYAGDHDDAANNAKLLAELGGVPLEKRTAHFSTTMVYLDPLKDQEIVVTGKLEGLISLVPQGHDGFGYDSLFYVPTLHKTLAELSLADKNKISHRGSALRQFVEEYNK</sequence>
<feature type="binding site" evidence="7">
    <location>
        <position position="69"/>
    </location>
    <ligand>
        <name>Mg(2+)</name>
        <dbReference type="ChEBI" id="CHEBI:18420"/>
    </ligand>
</feature>
<dbReference type="Pfam" id="PF01725">
    <property type="entry name" value="Ham1p_like"/>
    <property type="match status" value="1"/>
</dbReference>
<keyword evidence="4 7" id="KW-0378">Hydrolase</keyword>
<dbReference type="Gene3D" id="3.90.950.10">
    <property type="match status" value="1"/>
</dbReference>
<dbReference type="CDD" id="cd00515">
    <property type="entry name" value="HAM1"/>
    <property type="match status" value="1"/>
</dbReference>
<protein>
    <recommendedName>
        <fullName evidence="7">dITP/XTP pyrophosphatase</fullName>
        <ecNumber evidence="7">3.6.1.66</ecNumber>
    </recommendedName>
    <alternativeName>
        <fullName evidence="7">Non-canonical purine NTP pyrophosphatase</fullName>
    </alternativeName>
    <alternativeName>
        <fullName evidence="7">Non-standard purine NTP pyrophosphatase</fullName>
    </alternativeName>
    <alternativeName>
        <fullName evidence="7">Nucleoside-triphosphate diphosphatase</fullName>
    </alternativeName>
    <alternativeName>
        <fullName evidence="7">Nucleoside-triphosphate pyrophosphatase</fullName>
        <shortName evidence="7">NTPase</shortName>
    </alternativeName>
</protein>
<dbReference type="InterPro" id="IPR029001">
    <property type="entry name" value="ITPase-like_fam"/>
</dbReference>
<evidence type="ECO:0000256" key="1">
    <source>
        <dbReference type="ARBA" id="ARBA00008023"/>
    </source>
</evidence>
<dbReference type="EC" id="3.6.1.66" evidence="7"/>
<name>A0ABY4PEB5_9LACO</name>
<keyword evidence="6 7" id="KW-0546">Nucleotide metabolism</keyword>
<feature type="binding site" evidence="7">
    <location>
        <position position="70"/>
    </location>
    <ligand>
        <name>substrate</name>
    </ligand>
</feature>
<evidence type="ECO:0000256" key="4">
    <source>
        <dbReference type="ARBA" id="ARBA00022801"/>
    </source>
</evidence>
<feature type="active site" description="Proton acceptor" evidence="7">
    <location>
        <position position="69"/>
    </location>
</feature>
<organism evidence="9 10">
    <name type="scientific">Bombilactobacillus thymidiniphilus</name>
    <dbReference type="NCBI Taxonomy" id="2923363"/>
    <lineage>
        <taxon>Bacteria</taxon>
        <taxon>Bacillati</taxon>
        <taxon>Bacillota</taxon>
        <taxon>Bacilli</taxon>
        <taxon>Lactobacillales</taxon>
        <taxon>Lactobacillaceae</taxon>
        <taxon>Bombilactobacillus</taxon>
    </lineage>
</organism>
<feature type="binding site" evidence="7">
    <location>
        <begin position="180"/>
        <end position="181"/>
    </location>
    <ligand>
        <name>substrate</name>
    </ligand>
</feature>
<keyword evidence="10" id="KW-1185">Reference proteome</keyword>
<reference evidence="9 10" key="1">
    <citation type="journal article" date="2022" name="Int. J. Syst. Evol. Microbiol.">
        <title>Apilactobacillus apisilvae sp. nov., Nicolia spurrieriana gen. nov. sp. nov., Bombilactobacillus folatiphilus sp. nov. and Bombilactobacillus thymidiniphilus sp. nov., four new lactic acid bacterial isolates from stingless bees Tetragonula carbonaria and Austroplebeia australis.</title>
        <authorList>
            <person name="Oliphant S.A."/>
            <person name="Watson-Haigh N.S."/>
            <person name="Sumby K.M."/>
            <person name="Gardner J."/>
            <person name="Groom S."/>
            <person name="Jiranek V."/>
        </authorList>
    </citation>
    <scope>NUCLEOTIDE SEQUENCE [LARGE SCALE GENOMIC DNA]</scope>
    <source>
        <strain evidence="9 10">SG4_A1</strain>
    </source>
</reference>
<comment type="caution">
    <text evidence="7">Lacks conserved residue(s) required for the propagation of feature annotation.</text>
</comment>
<comment type="subunit">
    <text evidence="7">Homodimer.</text>
</comment>
<dbReference type="Proteomes" id="UP000831947">
    <property type="component" value="Chromosome"/>
</dbReference>
<feature type="binding site" evidence="7">
    <location>
        <begin position="152"/>
        <end position="155"/>
    </location>
    <ligand>
        <name>substrate</name>
    </ligand>
</feature>
<comment type="similarity">
    <text evidence="1 7 8">Belongs to the HAM1 NTPase family.</text>
</comment>
<evidence type="ECO:0000256" key="8">
    <source>
        <dbReference type="RuleBase" id="RU003781"/>
    </source>
</evidence>
<dbReference type="InterPro" id="IPR002637">
    <property type="entry name" value="RdgB/HAM1"/>
</dbReference>
<proteinExistence type="inferred from homology"/>
<dbReference type="NCBIfam" id="TIGR00042">
    <property type="entry name" value="RdgB/HAM1 family non-canonical purine NTP pyrophosphatase"/>
    <property type="match status" value="1"/>
</dbReference>
<comment type="catalytic activity">
    <reaction evidence="7">
        <text>XTP + H2O = XMP + diphosphate + H(+)</text>
        <dbReference type="Rhea" id="RHEA:28610"/>
        <dbReference type="ChEBI" id="CHEBI:15377"/>
        <dbReference type="ChEBI" id="CHEBI:15378"/>
        <dbReference type="ChEBI" id="CHEBI:33019"/>
        <dbReference type="ChEBI" id="CHEBI:57464"/>
        <dbReference type="ChEBI" id="CHEBI:61314"/>
        <dbReference type="EC" id="3.6.1.66"/>
    </reaction>
</comment>
<keyword evidence="3 7" id="KW-0547">Nucleotide-binding</keyword>
<dbReference type="SUPFAM" id="SSF52972">
    <property type="entry name" value="ITPase-like"/>
    <property type="match status" value="1"/>
</dbReference>
<keyword evidence="5 7" id="KW-0460">Magnesium</keyword>
<evidence type="ECO:0000313" key="9">
    <source>
        <dbReference type="EMBL" id="UQS83887.1"/>
    </source>
</evidence>
<accession>A0ABY4PEB5</accession>
<evidence type="ECO:0000256" key="3">
    <source>
        <dbReference type="ARBA" id="ARBA00022741"/>
    </source>
</evidence>
<dbReference type="InterPro" id="IPR020922">
    <property type="entry name" value="dITP/XTP_pyrophosphatase"/>
</dbReference>
<evidence type="ECO:0000256" key="6">
    <source>
        <dbReference type="ARBA" id="ARBA00023080"/>
    </source>
</evidence>
<comment type="cofactor">
    <cofactor evidence="7">
        <name>Mg(2+)</name>
        <dbReference type="ChEBI" id="CHEBI:18420"/>
    </cofactor>
    <text evidence="7">Binds 1 Mg(2+) ion per subunit.</text>
</comment>
<gene>
    <name evidence="9" type="primary">rdgB</name>
    <name evidence="9" type="ORF">MOO47_01465</name>
</gene>
<dbReference type="HAMAP" id="MF_01405">
    <property type="entry name" value="Non_canon_purine_NTPase"/>
    <property type="match status" value="1"/>
</dbReference>
<comment type="function">
    <text evidence="7">Pyrophosphatase that catalyzes the hydrolysis of nucleoside triphosphates to their monophosphate derivatives, with a high preference for the non-canonical purine nucleotides XTP (xanthosine triphosphate), dITP (deoxyinosine triphosphate) and ITP. Seems to function as a house-cleaning enzyme that removes non-canonical purine nucleotides from the nucleotide pool, thus preventing their incorporation into DNA/RNA and avoiding chromosomal lesions.</text>
</comment>
<comment type="catalytic activity">
    <reaction evidence="7">
        <text>ITP + H2O = IMP + diphosphate + H(+)</text>
        <dbReference type="Rhea" id="RHEA:29399"/>
        <dbReference type="ChEBI" id="CHEBI:15377"/>
        <dbReference type="ChEBI" id="CHEBI:15378"/>
        <dbReference type="ChEBI" id="CHEBI:33019"/>
        <dbReference type="ChEBI" id="CHEBI:58053"/>
        <dbReference type="ChEBI" id="CHEBI:61402"/>
        <dbReference type="EC" id="3.6.1.66"/>
    </reaction>
</comment>
<evidence type="ECO:0000256" key="7">
    <source>
        <dbReference type="HAMAP-Rule" id="MF_01405"/>
    </source>
</evidence>
<evidence type="ECO:0000256" key="2">
    <source>
        <dbReference type="ARBA" id="ARBA00022723"/>
    </source>
</evidence>
<comment type="catalytic activity">
    <reaction evidence="7">
        <text>dITP + H2O = dIMP + diphosphate + H(+)</text>
        <dbReference type="Rhea" id="RHEA:28342"/>
        <dbReference type="ChEBI" id="CHEBI:15377"/>
        <dbReference type="ChEBI" id="CHEBI:15378"/>
        <dbReference type="ChEBI" id="CHEBI:33019"/>
        <dbReference type="ChEBI" id="CHEBI:61194"/>
        <dbReference type="ChEBI" id="CHEBI:61382"/>
        <dbReference type="EC" id="3.6.1.66"/>
    </reaction>
</comment>
<dbReference type="PANTHER" id="PTHR11067">
    <property type="entry name" value="INOSINE TRIPHOSPHATE PYROPHOSPHATASE/HAM1 PROTEIN"/>
    <property type="match status" value="1"/>
</dbReference>
<evidence type="ECO:0000313" key="10">
    <source>
        <dbReference type="Proteomes" id="UP000831947"/>
    </source>
</evidence>